<keyword evidence="3" id="KW-0812">Transmembrane</keyword>
<keyword evidence="3" id="KW-1133">Transmembrane helix</keyword>
<dbReference type="CDD" id="cd23589">
    <property type="entry name" value="TFP_LU_ECD_Rtv"/>
    <property type="match status" value="1"/>
</dbReference>
<evidence type="ECO:0000256" key="3">
    <source>
        <dbReference type="SAM" id="Phobius"/>
    </source>
</evidence>
<proteinExistence type="predicted"/>
<feature type="transmembrane region" description="Helical" evidence="3">
    <location>
        <begin position="153"/>
        <end position="173"/>
    </location>
</feature>
<reference evidence="4" key="1">
    <citation type="submission" date="2018-10" db="EMBL/GenBank/DDBJ databases">
        <title>Transcriptome assembly of Aceria tosichella (Wheat curl mite) Type 2.</title>
        <authorList>
            <person name="Scully E.D."/>
            <person name="Geib S.M."/>
            <person name="Palmer N.A."/>
            <person name="Gupta A.K."/>
            <person name="Sarath G."/>
            <person name="Tatineni S."/>
        </authorList>
    </citation>
    <scope>NUCLEOTIDE SEQUENCE</scope>
    <source>
        <strain evidence="4">LincolnNE</strain>
    </source>
</reference>
<gene>
    <name evidence="4" type="ORF">g.377</name>
</gene>
<dbReference type="GO" id="GO:0030431">
    <property type="term" value="P:sleep"/>
    <property type="evidence" value="ECO:0007669"/>
    <property type="project" value="InterPro"/>
</dbReference>
<keyword evidence="2" id="KW-0325">Glycoprotein</keyword>
<dbReference type="EMBL" id="GGYP01001445">
    <property type="protein sequence ID" value="MDE46216.1"/>
    <property type="molecule type" value="Transcribed_RNA"/>
</dbReference>
<dbReference type="InterPro" id="IPR031424">
    <property type="entry name" value="QVR-like"/>
</dbReference>
<keyword evidence="1" id="KW-0732">Signal</keyword>
<dbReference type="InterPro" id="IPR050975">
    <property type="entry name" value="Sleep_regulator"/>
</dbReference>
<organism evidence="4">
    <name type="scientific">Aceria tosichella</name>
    <name type="common">wheat curl mite</name>
    <dbReference type="NCBI Taxonomy" id="561515"/>
    <lineage>
        <taxon>Eukaryota</taxon>
        <taxon>Metazoa</taxon>
        <taxon>Ecdysozoa</taxon>
        <taxon>Arthropoda</taxon>
        <taxon>Chelicerata</taxon>
        <taxon>Arachnida</taxon>
        <taxon>Acari</taxon>
        <taxon>Acariformes</taxon>
        <taxon>Trombidiformes</taxon>
        <taxon>Prostigmata</taxon>
        <taxon>Eupodina</taxon>
        <taxon>Eriophyoidea</taxon>
        <taxon>Eriophyidae</taxon>
        <taxon>Eriophyinae</taxon>
        <taxon>Aceriini</taxon>
        <taxon>Aceria</taxon>
    </lineage>
</organism>
<protein>
    <submittedName>
        <fullName evidence="4">Uncharacterized protein</fullName>
    </submittedName>
</protein>
<dbReference type="PANTHER" id="PTHR33562:SF22">
    <property type="entry name" value="PROTEIN QUIVER"/>
    <property type="match status" value="1"/>
</dbReference>
<sequence>MRIHIRFLQQFMPLKSLVSLEKIIILNVILILLTNTKHNSVEARFKRCFTCRSRGALGDCRDPFSLNSTTFDGQANTKPSIEAVPCASGWCAKIIEDDYGDSIAATERSCMTRPPTDNEERCSETVFENHRDRKVFLCMCYGDLCNSATKSDISIFLTSVTIMTGVLMVSYYLGH</sequence>
<name>A0A6G1S6T5_9ACAR</name>
<dbReference type="Pfam" id="PF17064">
    <property type="entry name" value="QVR"/>
    <property type="match status" value="1"/>
</dbReference>
<dbReference type="GO" id="GO:0032222">
    <property type="term" value="P:regulation of synaptic transmission, cholinergic"/>
    <property type="evidence" value="ECO:0007669"/>
    <property type="project" value="InterPro"/>
</dbReference>
<evidence type="ECO:0000313" key="4">
    <source>
        <dbReference type="EMBL" id="MDE46216.1"/>
    </source>
</evidence>
<evidence type="ECO:0000256" key="1">
    <source>
        <dbReference type="ARBA" id="ARBA00022729"/>
    </source>
</evidence>
<dbReference type="PANTHER" id="PTHR33562">
    <property type="entry name" value="ATILLA, ISOFORM B-RELATED-RELATED"/>
    <property type="match status" value="1"/>
</dbReference>
<dbReference type="AlphaFoldDB" id="A0A6G1S6T5"/>
<evidence type="ECO:0000256" key="2">
    <source>
        <dbReference type="ARBA" id="ARBA00023180"/>
    </source>
</evidence>
<keyword evidence="3" id="KW-0472">Membrane</keyword>
<accession>A0A6G1S6T5</accession>